<accession>V9LSY0</accession>
<dbReference type="InterPro" id="IPR008005">
    <property type="entry name" value="PIF6"/>
</dbReference>
<evidence type="ECO:0000313" key="2">
    <source>
        <dbReference type="EMBL" id="AFS51963.1"/>
    </source>
</evidence>
<keyword evidence="1" id="KW-0472">Membrane</keyword>
<name>V9LSY0_9ABAC</name>
<reference evidence="2" key="1">
    <citation type="submission" date="2012-06" db="EMBL/GenBank/DDBJ databases">
        <title>Genomic sequencing and analysis of the Dendrolimus kikuchii nucleopolyhedrovirus.</title>
        <authorList>
            <person name="Yang M.M."/>
        </authorList>
    </citation>
    <scope>NUCLEOTIDE SEQUENCE</scope>
    <source>
        <strain evidence="2">YN</strain>
    </source>
</reference>
<sequence length="130" mass="15004">MWELINWQILNSDEIEVVPEHRSLAWRELIINVAAGTPLDNTFRTMFQKADLENFDYNTPIVYNIRDKSLTVYNERLRAALNRPTARHNDRTININIAHILIAFICIVVLGVVTAFLARDAIDQNATQIK</sequence>
<organism evidence="2">
    <name type="scientific">Dendrolimus kikuchii nucleopolyhedrovirus</name>
    <dbReference type="NCBI Taxonomy" id="1219875"/>
    <lineage>
        <taxon>Viruses</taxon>
        <taxon>Viruses incertae sedis</taxon>
        <taxon>Naldaviricetes</taxon>
        <taxon>Lefavirales</taxon>
        <taxon>Baculoviridae</taxon>
        <taxon>Alphabaculovirus</taxon>
    </lineage>
</organism>
<dbReference type="Pfam" id="PF05341">
    <property type="entry name" value="PIF6"/>
    <property type="match status" value="1"/>
</dbReference>
<keyword evidence="1" id="KW-0812">Transmembrane</keyword>
<protein>
    <submittedName>
        <fullName evidence="2">DekiORF85</fullName>
    </submittedName>
</protein>
<dbReference type="EMBL" id="JX193905">
    <property type="protein sequence ID" value="AFS51963.1"/>
    <property type="molecule type" value="Genomic_DNA"/>
</dbReference>
<feature type="transmembrane region" description="Helical" evidence="1">
    <location>
        <begin position="97"/>
        <end position="118"/>
    </location>
</feature>
<evidence type="ECO:0000256" key="1">
    <source>
        <dbReference type="SAM" id="Phobius"/>
    </source>
</evidence>
<proteinExistence type="predicted"/>
<keyword evidence="1" id="KW-1133">Transmembrane helix</keyword>